<name>A0A4U7KX46_9BASI</name>
<feature type="region of interest" description="Disordered" evidence="4">
    <location>
        <begin position="158"/>
        <end position="188"/>
    </location>
</feature>
<keyword evidence="2" id="KW-0479">Metal-binding</keyword>
<evidence type="ECO:0000256" key="3">
    <source>
        <dbReference type="ARBA" id="ARBA00023242"/>
    </source>
</evidence>
<evidence type="ECO:0000256" key="1">
    <source>
        <dbReference type="ARBA" id="ARBA00004123"/>
    </source>
</evidence>
<feature type="region of interest" description="Disordered" evidence="4">
    <location>
        <begin position="850"/>
        <end position="870"/>
    </location>
</feature>
<dbReference type="SUPFAM" id="SSF57701">
    <property type="entry name" value="Zn2/Cys6 DNA-binding domain"/>
    <property type="match status" value="1"/>
</dbReference>
<feature type="region of interest" description="Disordered" evidence="4">
    <location>
        <begin position="682"/>
        <end position="708"/>
    </location>
</feature>
<dbReference type="AlphaFoldDB" id="A0A4U7KX46"/>
<keyword evidence="8" id="KW-1185">Reference proteome</keyword>
<accession>A0A4U7KX46</accession>
<feature type="domain" description="Zn(2)-C6 fungal-type" evidence="6">
    <location>
        <begin position="57"/>
        <end position="86"/>
    </location>
</feature>
<evidence type="ECO:0000259" key="6">
    <source>
        <dbReference type="PROSITE" id="PS50048"/>
    </source>
</evidence>
<dbReference type="GeneID" id="40724781"/>
<gene>
    <name evidence="7" type="ORF">EX895_001886</name>
</gene>
<evidence type="ECO:0000313" key="7">
    <source>
        <dbReference type="EMBL" id="TKY89355.1"/>
    </source>
</evidence>
<reference evidence="7 8" key="1">
    <citation type="submission" date="2019-05" db="EMBL/GenBank/DDBJ databases">
        <title>Sporisorium graminicola CBS 10092 draft sequencing and annotation.</title>
        <authorList>
            <person name="Solano-Gonzalez S."/>
            <person name="Caddick M.X."/>
            <person name="Darby A."/>
        </authorList>
    </citation>
    <scope>NUCLEOTIDE SEQUENCE [LARGE SCALE GENOMIC DNA]</scope>
    <source>
        <strain evidence="7 8">CBS 10092</strain>
    </source>
</reference>
<feature type="compositionally biased region" description="Low complexity" evidence="4">
    <location>
        <begin position="697"/>
        <end position="708"/>
    </location>
</feature>
<dbReference type="Pfam" id="PF04082">
    <property type="entry name" value="Fungal_trans"/>
    <property type="match status" value="1"/>
</dbReference>
<feature type="compositionally biased region" description="Polar residues" evidence="4">
    <location>
        <begin position="852"/>
        <end position="867"/>
    </location>
</feature>
<dbReference type="GO" id="GO:0000981">
    <property type="term" value="F:DNA-binding transcription factor activity, RNA polymerase II-specific"/>
    <property type="evidence" value="ECO:0007669"/>
    <property type="project" value="InterPro"/>
</dbReference>
<comment type="subcellular location">
    <subcellularLocation>
        <location evidence="1">Nucleus</location>
    </subcellularLocation>
</comment>
<dbReference type="CDD" id="cd12148">
    <property type="entry name" value="fungal_TF_MHR"/>
    <property type="match status" value="1"/>
</dbReference>
<evidence type="ECO:0000256" key="5">
    <source>
        <dbReference type="SAM" id="Phobius"/>
    </source>
</evidence>
<evidence type="ECO:0000256" key="2">
    <source>
        <dbReference type="ARBA" id="ARBA00022723"/>
    </source>
</evidence>
<dbReference type="Proteomes" id="UP000306050">
    <property type="component" value="Chromosome SGRAM_12"/>
</dbReference>
<feature type="region of interest" description="Disordered" evidence="4">
    <location>
        <begin position="1"/>
        <end position="45"/>
    </location>
</feature>
<feature type="compositionally biased region" description="Polar residues" evidence="4">
    <location>
        <begin position="15"/>
        <end position="39"/>
    </location>
</feature>
<dbReference type="PANTHER" id="PTHR31001">
    <property type="entry name" value="UNCHARACTERIZED TRANSCRIPTIONAL REGULATORY PROTEIN"/>
    <property type="match status" value="1"/>
</dbReference>
<dbReference type="SMART" id="SM00906">
    <property type="entry name" value="Fungal_trans"/>
    <property type="match status" value="1"/>
</dbReference>
<dbReference type="SMART" id="SM00066">
    <property type="entry name" value="GAL4"/>
    <property type="match status" value="1"/>
</dbReference>
<organism evidence="7 8">
    <name type="scientific">Sporisorium graminicola</name>
    <dbReference type="NCBI Taxonomy" id="280036"/>
    <lineage>
        <taxon>Eukaryota</taxon>
        <taxon>Fungi</taxon>
        <taxon>Dikarya</taxon>
        <taxon>Basidiomycota</taxon>
        <taxon>Ustilaginomycotina</taxon>
        <taxon>Ustilaginomycetes</taxon>
        <taxon>Ustilaginales</taxon>
        <taxon>Ustilaginaceae</taxon>
        <taxon>Sporisorium</taxon>
    </lineage>
</organism>
<dbReference type="InterPro" id="IPR007219">
    <property type="entry name" value="XnlR_reg_dom"/>
</dbReference>
<dbReference type="PROSITE" id="PS50048">
    <property type="entry name" value="ZN2_CY6_FUNGAL_2"/>
    <property type="match status" value="1"/>
</dbReference>
<dbReference type="GO" id="GO:0005634">
    <property type="term" value="C:nucleus"/>
    <property type="evidence" value="ECO:0007669"/>
    <property type="project" value="UniProtKB-SubCell"/>
</dbReference>
<dbReference type="EMBL" id="SRRM01000005">
    <property type="protein sequence ID" value="TKY89355.1"/>
    <property type="molecule type" value="Genomic_DNA"/>
</dbReference>
<evidence type="ECO:0000256" key="4">
    <source>
        <dbReference type="SAM" id="MobiDB-lite"/>
    </source>
</evidence>
<dbReference type="GO" id="GO:0003677">
    <property type="term" value="F:DNA binding"/>
    <property type="evidence" value="ECO:0007669"/>
    <property type="project" value="InterPro"/>
</dbReference>
<dbReference type="KEGG" id="sgra:EX895_001886"/>
<keyword evidence="5" id="KW-1133">Transmembrane helix</keyword>
<keyword evidence="3" id="KW-0539">Nucleus</keyword>
<dbReference type="GO" id="GO:0006351">
    <property type="term" value="P:DNA-templated transcription"/>
    <property type="evidence" value="ECO:0007669"/>
    <property type="project" value="InterPro"/>
</dbReference>
<proteinExistence type="predicted"/>
<evidence type="ECO:0000313" key="8">
    <source>
        <dbReference type="Proteomes" id="UP000306050"/>
    </source>
</evidence>
<dbReference type="PROSITE" id="PS00463">
    <property type="entry name" value="ZN2_CY6_FUNGAL_1"/>
    <property type="match status" value="1"/>
</dbReference>
<dbReference type="Gene3D" id="4.10.240.10">
    <property type="entry name" value="Zn(2)-C6 fungal-type DNA-binding domain"/>
    <property type="match status" value="1"/>
</dbReference>
<keyword evidence="5" id="KW-0812">Transmembrane</keyword>
<feature type="transmembrane region" description="Helical" evidence="5">
    <location>
        <begin position="292"/>
        <end position="314"/>
    </location>
</feature>
<dbReference type="CDD" id="cd00067">
    <property type="entry name" value="GAL4"/>
    <property type="match status" value="1"/>
</dbReference>
<sequence length="883" mass="98217">MSPRKRKQPDPDLGSLQQSDTSSRSNSKLPIATSSSSVEPQPKLVHGNARYNRIHYACLECARRKQKCNRKRPCQHCIERGIPESCRPHPSHDDNLDIPQDPDTEQRLRRIEHLLDDYLPRILVKVDKDSRTLSKPLSHPINSQELCQQAIPTYTATAQDSAQLEDPDPDHLEPQGRLSPETGLYNNGPTSHIKSILGDLPGSPQSIQPLNLPIRTVGSSSDFDESVMRYGRPAPPSHELLGALISRDHCQVLIDHYLTQIDWMRQPLPRTRLRQAFDSFWQSGPKITAHNINIFAIMCGICAVAALSVQHVLFPSRHQERSQLARHFHYAGRKALLMSTMLGCEDVDQIIAFVLSCHFLVLDRRVGESYIVGASVVPAALAIGLHRDGTKLGLPPQQVELRRRVWAAVYCMDRALAVHTGRPALLDDRFCDTRLVDDQIDFDSRSLCTAASRAQPLPFPPPSVYTLTLYRQQLARLEGEAAAFSQTLGSHIGIGDVLAFDHKIRRFQETLPRYFHARLTEDGVFYDTSLDATYPFLLTHRFLLHSDINALRIVLLRPFLLRSRRSISARFAPARKACIEAALHNAEMLRTSVRHLRASVPTPEQRLVWRAQIGTQSWFQSLLVCGLGMFMEPSARIASRLRSHLEYYIEEYHGKGFIAMDDMSEREAKVISMFMSRFEQMSEAGAPEEAHSNMHPSSSSDSEAWHASSCNGIARTEPGTARFIDGRQNRELRSAPGSLLESRDASATGNVELDKAGAYGDSAFNTKVRSRSLQMPSVTNEQCSPPLPVGAVQHGGEGHAPVPMGMPPYTDPNVTAKEFQVPPSSMRLASALRMAPSSSLDQLLSPFEASGSEATMASASSSGSQNPDVDPAYWQALIDKILS</sequence>
<keyword evidence="5" id="KW-0472">Membrane</keyword>
<dbReference type="Pfam" id="PF00172">
    <property type="entry name" value="Zn_clus"/>
    <property type="match status" value="1"/>
</dbReference>
<dbReference type="RefSeq" id="XP_029741340.1">
    <property type="nucleotide sequence ID" value="XM_029882485.1"/>
</dbReference>
<comment type="caution">
    <text evidence="7">The sequence shown here is derived from an EMBL/GenBank/DDBJ whole genome shotgun (WGS) entry which is preliminary data.</text>
</comment>
<dbReference type="InterPro" id="IPR001138">
    <property type="entry name" value="Zn2Cys6_DnaBD"/>
</dbReference>
<dbReference type="OrthoDB" id="3364175at2759"/>
<dbReference type="PANTHER" id="PTHR31001:SF87">
    <property type="entry name" value="COL-21"/>
    <property type="match status" value="1"/>
</dbReference>
<dbReference type="InterPro" id="IPR036864">
    <property type="entry name" value="Zn2-C6_fun-type_DNA-bd_sf"/>
</dbReference>
<dbReference type="InterPro" id="IPR050613">
    <property type="entry name" value="Sec_Metabolite_Reg"/>
</dbReference>
<protein>
    <recommendedName>
        <fullName evidence="6">Zn(2)-C6 fungal-type domain-containing protein</fullName>
    </recommendedName>
</protein>
<dbReference type="GO" id="GO:0008270">
    <property type="term" value="F:zinc ion binding"/>
    <property type="evidence" value="ECO:0007669"/>
    <property type="project" value="InterPro"/>
</dbReference>